<dbReference type="PANTHER" id="PTHR46825:SF8">
    <property type="entry name" value="BETA-LACTAMASE-RELATED"/>
    <property type="match status" value="1"/>
</dbReference>
<evidence type="ECO:0000313" key="4">
    <source>
        <dbReference type="Proteomes" id="UP001597286"/>
    </source>
</evidence>
<dbReference type="Pfam" id="PF00144">
    <property type="entry name" value="Beta-lactamase"/>
    <property type="match status" value="1"/>
</dbReference>
<organism evidence="3 4">
    <name type="scientific">Rhodococcus gannanensis</name>
    <dbReference type="NCBI Taxonomy" id="1960308"/>
    <lineage>
        <taxon>Bacteria</taxon>
        <taxon>Bacillati</taxon>
        <taxon>Actinomycetota</taxon>
        <taxon>Actinomycetes</taxon>
        <taxon>Mycobacteriales</taxon>
        <taxon>Nocardiaceae</taxon>
        <taxon>Rhodococcus</taxon>
    </lineage>
</organism>
<reference evidence="4" key="1">
    <citation type="journal article" date="2019" name="Int. J. Syst. Evol. Microbiol.">
        <title>The Global Catalogue of Microorganisms (GCM) 10K type strain sequencing project: providing services to taxonomists for standard genome sequencing and annotation.</title>
        <authorList>
            <consortium name="The Broad Institute Genomics Platform"/>
            <consortium name="The Broad Institute Genome Sequencing Center for Infectious Disease"/>
            <person name="Wu L."/>
            <person name="Ma J."/>
        </authorList>
    </citation>
    <scope>NUCLEOTIDE SEQUENCE [LARGE SCALE GENOMIC DNA]</scope>
    <source>
        <strain evidence="4">DT72</strain>
    </source>
</reference>
<dbReference type="Gene3D" id="3.40.710.10">
    <property type="entry name" value="DD-peptidase/beta-lactamase superfamily"/>
    <property type="match status" value="1"/>
</dbReference>
<accession>A0ABW4P2I6</accession>
<dbReference type="RefSeq" id="WP_378485158.1">
    <property type="nucleotide sequence ID" value="NZ_JBHUFB010000009.1"/>
</dbReference>
<keyword evidence="4" id="KW-1185">Reference proteome</keyword>
<feature type="signal peptide" evidence="1">
    <location>
        <begin position="1"/>
        <end position="24"/>
    </location>
</feature>
<comment type="caution">
    <text evidence="3">The sequence shown here is derived from an EMBL/GenBank/DDBJ whole genome shotgun (WGS) entry which is preliminary data.</text>
</comment>
<dbReference type="PANTHER" id="PTHR46825">
    <property type="entry name" value="D-ALANYL-D-ALANINE-CARBOXYPEPTIDASE/ENDOPEPTIDASE AMPH"/>
    <property type="match status" value="1"/>
</dbReference>
<feature type="domain" description="Beta-lactamase-related" evidence="2">
    <location>
        <begin position="59"/>
        <end position="341"/>
    </location>
</feature>
<evidence type="ECO:0000313" key="3">
    <source>
        <dbReference type="EMBL" id="MFD1812660.1"/>
    </source>
</evidence>
<gene>
    <name evidence="3" type="ORF">ACFSJG_10575</name>
</gene>
<name>A0ABW4P2I6_9NOCA</name>
<dbReference type="InterPro" id="IPR012338">
    <property type="entry name" value="Beta-lactam/transpept-like"/>
</dbReference>
<dbReference type="EC" id="3.-.-.-" evidence="3"/>
<dbReference type="Proteomes" id="UP001597286">
    <property type="component" value="Unassembled WGS sequence"/>
</dbReference>
<dbReference type="InterPro" id="IPR001466">
    <property type="entry name" value="Beta-lactam-related"/>
</dbReference>
<keyword evidence="1" id="KW-0732">Signal</keyword>
<keyword evidence="3" id="KW-0378">Hydrolase</keyword>
<evidence type="ECO:0000259" key="2">
    <source>
        <dbReference type="Pfam" id="PF00144"/>
    </source>
</evidence>
<evidence type="ECO:0000256" key="1">
    <source>
        <dbReference type="SAM" id="SignalP"/>
    </source>
</evidence>
<feature type="chain" id="PRO_5046793895" evidence="1">
    <location>
        <begin position="25"/>
        <end position="351"/>
    </location>
</feature>
<dbReference type="SUPFAM" id="SSF56601">
    <property type="entry name" value="beta-lactamase/transpeptidase-like"/>
    <property type="match status" value="1"/>
</dbReference>
<dbReference type="EMBL" id="JBHUFB010000009">
    <property type="protein sequence ID" value="MFD1812660.1"/>
    <property type="molecule type" value="Genomic_DNA"/>
</dbReference>
<dbReference type="GO" id="GO:0016787">
    <property type="term" value="F:hydrolase activity"/>
    <property type="evidence" value="ECO:0007669"/>
    <property type="project" value="UniProtKB-KW"/>
</dbReference>
<proteinExistence type="predicted"/>
<sequence>MRRSGIVGACVIALTVGIAPGAGALAPFTGTGDAALAEAARPILERAPHDQAGVAYIDATGVRYAYFGTTEDSEYEIGSITKTFTAELFADAVARGEVREDTKVGELLPVAGTPVADVALVELAAHTSGLPQFAIAPNMVLGGIQWQLEGKNPFSFDREELLAHARCAPLLTRGAFGYSTLGYALLGEAVAAAAHTDYTTLLRERIVEPLGMSDTWLPLTASDLPADASTGFDEQGRPMDAWPIDAYSPAGGLRSTVPDLTRYARALLDGTAPGAEAMTPRWDRPFGVRSAMSWAVISRDGREYTVHSGGTGGFESVIVLDREAGRALVIATNRLAGLENGAFDLLKTLGD</sequence>
<protein>
    <submittedName>
        <fullName evidence="3">Serine hydrolase domain-containing protein</fullName>
        <ecNumber evidence="3">3.-.-.-</ecNumber>
    </submittedName>
</protein>
<dbReference type="InterPro" id="IPR050491">
    <property type="entry name" value="AmpC-like"/>
</dbReference>